<dbReference type="InterPro" id="IPR036457">
    <property type="entry name" value="PPM-type-like_dom_sf"/>
</dbReference>
<dbReference type="InterPro" id="IPR001932">
    <property type="entry name" value="PPM-type_phosphatase-like_dom"/>
</dbReference>
<keyword evidence="4" id="KW-1185">Reference proteome</keyword>
<reference evidence="3" key="1">
    <citation type="submission" date="2023-06" db="EMBL/GenBank/DDBJ databases">
        <authorList>
            <person name="Zeman M."/>
            <person name="Kubasova T."/>
            <person name="Jahodarova E."/>
            <person name="Nykrynova M."/>
            <person name="Rychlik I."/>
        </authorList>
    </citation>
    <scope>NUCLEOTIDE SEQUENCE</scope>
    <source>
        <strain evidence="3">ET15</strain>
        <strain evidence="2">ET37</strain>
    </source>
</reference>
<evidence type="ECO:0000313" key="3">
    <source>
        <dbReference type="EMBL" id="MDN0025853.1"/>
    </source>
</evidence>
<dbReference type="AlphaFoldDB" id="A0AAW7JR98"/>
<proteinExistence type="predicted"/>
<dbReference type="CDD" id="cd00143">
    <property type="entry name" value="PP2Cc"/>
    <property type="match status" value="1"/>
</dbReference>
<gene>
    <name evidence="2" type="ORF">QVN81_06520</name>
    <name evidence="3" type="ORF">QVN84_10045</name>
</gene>
<dbReference type="EMBL" id="JAUEIE010000005">
    <property type="protein sequence ID" value="MDN0022679.1"/>
    <property type="molecule type" value="Genomic_DNA"/>
</dbReference>
<protein>
    <submittedName>
        <fullName evidence="3">Protein phosphatase 2C domain-containing protein</fullName>
    </submittedName>
</protein>
<accession>A0AAW7JR98</accession>
<evidence type="ECO:0000313" key="5">
    <source>
        <dbReference type="Proteomes" id="UP001168478"/>
    </source>
</evidence>
<sequence>MSLKTKADHGLLCNEVAMKINVSSVCDIGIKRTKNEDAIGVCFDLKNHLWNKNSTDGYITLPIEGAIFVVADGMGGSNAGEIASKLAIQSIEDSFGEDGFVIQNRTKESIKSLLRRSIVKSNQTILEYAAHSPDSIGLGTTIVLAWILNGYVYIAWCGDSRCYCFNPNTGLQLLTKDHSLVQELIDKGEIKHEEAFYHPDNNIITRCLGDVDAEPEPEILIYKICEGDIFLLCSDGLCGYCKDSLIEKTMYRNYENIEQCQKALLKNALDTGGQDNISIVLCATLPLNSTKCSVGLKGKVKQLFAKL</sequence>
<name>A0AAW7JR98_9BACT</name>
<dbReference type="Proteomes" id="UP001168478">
    <property type="component" value="Unassembled WGS sequence"/>
</dbReference>
<organism evidence="3 5">
    <name type="scientific">Leyella lascolaii</name>
    <dbReference type="NCBI Taxonomy" id="1776379"/>
    <lineage>
        <taxon>Bacteria</taxon>
        <taxon>Pseudomonadati</taxon>
        <taxon>Bacteroidota</taxon>
        <taxon>Bacteroidia</taxon>
        <taxon>Bacteroidales</taxon>
        <taxon>Prevotellaceae</taxon>
        <taxon>Leyella</taxon>
    </lineage>
</organism>
<dbReference type="Pfam" id="PF13672">
    <property type="entry name" value="PP2C_2"/>
    <property type="match status" value="1"/>
</dbReference>
<comment type="caution">
    <text evidence="3">The sequence shown here is derived from an EMBL/GenBank/DDBJ whole genome shotgun (WGS) entry which is preliminary data.</text>
</comment>
<dbReference type="PANTHER" id="PTHR13832">
    <property type="entry name" value="PROTEIN PHOSPHATASE 2C"/>
    <property type="match status" value="1"/>
</dbReference>
<dbReference type="Gene3D" id="3.60.40.10">
    <property type="entry name" value="PPM-type phosphatase domain"/>
    <property type="match status" value="1"/>
</dbReference>
<evidence type="ECO:0000259" key="1">
    <source>
        <dbReference type="PROSITE" id="PS51746"/>
    </source>
</evidence>
<reference evidence="3" key="2">
    <citation type="submission" date="2023-08" db="EMBL/GenBank/DDBJ databases">
        <title>Identification and characterization of horizontal gene transfer across gut microbiota members of farm animals based on homology search.</title>
        <authorList>
            <person name="Schwarzerova J."/>
            <person name="Nykrynova M."/>
            <person name="Jureckova K."/>
            <person name="Cejkova D."/>
            <person name="Rychlik I."/>
        </authorList>
    </citation>
    <scope>NUCLEOTIDE SEQUENCE</scope>
    <source>
        <strain evidence="3">ET15</strain>
        <strain evidence="2">ET37</strain>
    </source>
</reference>
<dbReference type="EMBL" id="JAUEIF010000009">
    <property type="protein sequence ID" value="MDN0025853.1"/>
    <property type="molecule type" value="Genomic_DNA"/>
</dbReference>
<feature type="domain" description="PPM-type phosphatase" evidence="1">
    <location>
        <begin position="22"/>
        <end position="284"/>
    </location>
</feature>
<dbReference type="RefSeq" id="WP_289836589.1">
    <property type="nucleotide sequence ID" value="NZ_JAUEIF010000009.1"/>
</dbReference>
<dbReference type="SMART" id="SM00332">
    <property type="entry name" value="PP2Cc"/>
    <property type="match status" value="1"/>
</dbReference>
<dbReference type="Proteomes" id="UP001167831">
    <property type="component" value="Unassembled WGS sequence"/>
</dbReference>
<dbReference type="PANTHER" id="PTHR13832:SF860">
    <property type="entry name" value="PROTEIN PHOSPHATASE PHPP"/>
    <property type="match status" value="1"/>
</dbReference>
<dbReference type="InterPro" id="IPR015655">
    <property type="entry name" value="PP2C"/>
</dbReference>
<dbReference type="PROSITE" id="PS51746">
    <property type="entry name" value="PPM_2"/>
    <property type="match status" value="1"/>
</dbReference>
<dbReference type="SMART" id="SM00331">
    <property type="entry name" value="PP2C_SIG"/>
    <property type="match status" value="1"/>
</dbReference>
<dbReference type="GO" id="GO:0004722">
    <property type="term" value="F:protein serine/threonine phosphatase activity"/>
    <property type="evidence" value="ECO:0007669"/>
    <property type="project" value="InterPro"/>
</dbReference>
<dbReference type="SUPFAM" id="SSF81606">
    <property type="entry name" value="PP2C-like"/>
    <property type="match status" value="1"/>
</dbReference>
<evidence type="ECO:0000313" key="2">
    <source>
        <dbReference type="EMBL" id="MDN0022679.1"/>
    </source>
</evidence>
<evidence type="ECO:0000313" key="4">
    <source>
        <dbReference type="Proteomes" id="UP001167831"/>
    </source>
</evidence>